<dbReference type="SUPFAM" id="SSF140741">
    <property type="entry name" value="RUN domain-like"/>
    <property type="match status" value="1"/>
</dbReference>
<feature type="compositionally biased region" description="Acidic residues" evidence="1">
    <location>
        <begin position="118"/>
        <end position="130"/>
    </location>
</feature>
<feature type="region of interest" description="Disordered" evidence="1">
    <location>
        <begin position="908"/>
        <end position="930"/>
    </location>
</feature>
<feature type="compositionally biased region" description="Polar residues" evidence="1">
    <location>
        <begin position="577"/>
        <end position="595"/>
    </location>
</feature>
<dbReference type="SMART" id="SM00593">
    <property type="entry name" value="RUN"/>
    <property type="match status" value="1"/>
</dbReference>
<dbReference type="PROSITE" id="PS50826">
    <property type="entry name" value="RUN"/>
    <property type="match status" value="1"/>
</dbReference>
<evidence type="ECO:0000259" key="2">
    <source>
        <dbReference type="PROSITE" id="PS50826"/>
    </source>
</evidence>
<feature type="region of interest" description="Disordered" evidence="1">
    <location>
        <begin position="550"/>
        <end position="595"/>
    </location>
</feature>
<evidence type="ECO:0000313" key="4">
    <source>
        <dbReference type="Proteomes" id="UP001460270"/>
    </source>
</evidence>
<dbReference type="PANTHER" id="PTHR15591">
    <property type="entry name" value="RUN AND SH3 DOMAIN CONTAINING"/>
    <property type="match status" value="1"/>
</dbReference>
<feature type="compositionally biased region" description="Low complexity" evidence="1">
    <location>
        <begin position="557"/>
        <end position="575"/>
    </location>
</feature>
<gene>
    <name evidence="3" type="ORF">WMY93_021612</name>
</gene>
<feature type="compositionally biased region" description="Polar residues" evidence="1">
    <location>
        <begin position="291"/>
        <end position="306"/>
    </location>
</feature>
<name>A0AAW0NB50_9GOBI</name>
<dbReference type="GO" id="GO:0031410">
    <property type="term" value="C:cytoplasmic vesicle"/>
    <property type="evidence" value="ECO:0007669"/>
    <property type="project" value="TreeGrafter"/>
</dbReference>
<dbReference type="InterPro" id="IPR037213">
    <property type="entry name" value="Run_dom_sf"/>
</dbReference>
<dbReference type="InterPro" id="IPR004012">
    <property type="entry name" value="Run_dom"/>
</dbReference>
<dbReference type="Gene3D" id="1.20.58.900">
    <property type="match status" value="1"/>
</dbReference>
<dbReference type="Pfam" id="PF02759">
    <property type="entry name" value="RUN"/>
    <property type="match status" value="1"/>
</dbReference>
<evidence type="ECO:0000256" key="1">
    <source>
        <dbReference type="SAM" id="MobiDB-lite"/>
    </source>
</evidence>
<feature type="region of interest" description="Disordered" evidence="1">
    <location>
        <begin position="350"/>
        <end position="387"/>
    </location>
</feature>
<protein>
    <recommendedName>
        <fullName evidence="2">RUN domain-containing protein</fullName>
    </recommendedName>
</protein>
<feature type="region of interest" description="Disordered" evidence="1">
    <location>
        <begin position="286"/>
        <end position="307"/>
    </location>
</feature>
<feature type="region of interest" description="Disordered" evidence="1">
    <location>
        <begin position="68"/>
        <end position="133"/>
    </location>
</feature>
<keyword evidence="4" id="KW-1185">Reference proteome</keyword>
<comment type="caution">
    <text evidence="3">The sequence shown here is derived from an EMBL/GenBank/DDBJ whole genome shotgun (WGS) entry which is preliminary data.</text>
</comment>
<organism evidence="3 4">
    <name type="scientific">Mugilogobius chulae</name>
    <name type="common">yellowstripe goby</name>
    <dbReference type="NCBI Taxonomy" id="88201"/>
    <lineage>
        <taxon>Eukaryota</taxon>
        <taxon>Metazoa</taxon>
        <taxon>Chordata</taxon>
        <taxon>Craniata</taxon>
        <taxon>Vertebrata</taxon>
        <taxon>Euteleostomi</taxon>
        <taxon>Actinopterygii</taxon>
        <taxon>Neopterygii</taxon>
        <taxon>Teleostei</taxon>
        <taxon>Neoteleostei</taxon>
        <taxon>Acanthomorphata</taxon>
        <taxon>Gobiaria</taxon>
        <taxon>Gobiiformes</taxon>
        <taxon>Gobioidei</taxon>
        <taxon>Gobiidae</taxon>
        <taxon>Gobionellinae</taxon>
        <taxon>Mugilogobius</taxon>
    </lineage>
</organism>
<dbReference type="Proteomes" id="UP001460270">
    <property type="component" value="Unassembled WGS sequence"/>
</dbReference>
<sequence>MIGASSQAGDTLVTCHFPVMRSWQIQALCSSVKRSTAGLTRAVSLPERDSLNRDHDFNGVRRHFSSSYSSLAEERTEEEGNSDSSGRYEPCSSPEDSSSQLRSKACVRSHNSFLPNSEMDEDEEDEDSDGDNLHRYCEDSSFVLHGNTNWPVTNSVRHLIRDNSWGNEGNVSDGVLVNFCAIYNRSNNPATPLDLSSPTLESAQGSVFLNLLPVPLSPQQDLRAEALDSNCNLYTVEPLPAGLTSLEASDLNACLQSQAALPVGTNQKYYKLVSCDLSSQSPSPAWSSCPVGQSKSSSPSEGQTQDQLKKIRVEEHVEEGLSTPEFPVASTSTAACWRKHLLHTACSLSCSQSGPQGSKCQGTSTETTRPSARLDRDHSDDRGLCSGQTPLVRFTKAQRPTSLPIQPFVLVPTEKPPARSELLGGLLEQYIHQKNRVSSQPSFTFRGKRSQCFTNMQLSPMGSQCPIFLEAPSSSDTCSTCTPSPDCFRHVWSRSGASSSMLQPSSKLTYDQTSPYSDKDVVLAPPSRTLLTKIPTYRNLIHLTPEQQDNQLNRSKCSSSSSSVCTLTPPTLPLTDDQPSQVSLTPPSPLSGQNNVTHYRAAPVCGFMRSTLSAAVSSVAPLSSLLRSWTSHGFSLLRAVSRAVDLIMAHFGSSRDPEEKLRLGDSSRSPTIAGLVLEHLCPSIQNILEDGLRDHKLDPIIGQRPTHSWRVVEVSTKIVLNCLVSKIKQYPQLTDHCMRLRAFIMGLLNLRSLEFWLSHLNNQKDVVTTHYHSWGFLSMSLGRCQPLFQELLLTLQPLSVLPFDLNLLLEPRLFCQNDSNQSASPSAPSSGLLATSWPLLQGETWNQSTASQVPKLPSHVSARVSSSLFASPAAQWWAREAEEQTVDGLVEAGEDCCVDEAADHWSQVSMESRQEEEQQQRNTPDQSQSQCESGLRWAKLFGAADLSTSAVGDQQSHVRQRRRFNKRPSDWLHLDRDTLGLLAQSFMKL</sequence>
<feature type="domain" description="RUN" evidence="2">
    <location>
        <begin position="671"/>
        <end position="810"/>
    </location>
</feature>
<reference evidence="4" key="1">
    <citation type="submission" date="2024-04" db="EMBL/GenBank/DDBJ databases">
        <title>Salinicola lusitanus LLJ914,a marine bacterium isolated from the Okinawa Trough.</title>
        <authorList>
            <person name="Li J."/>
        </authorList>
    </citation>
    <scope>NUCLEOTIDE SEQUENCE [LARGE SCALE GENOMIC DNA]</scope>
</reference>
<dbReference type="InterPro" id="IPR047343">
    <property type="entry name" value="RUSC1_2"/>
</dbReference>
<proteinExistence type="predicted"/>
<dbReference type="EMBL" id="JBBPFD010000015">
    <property type="protein sequence ID" value="KAK7896287.1"/>
    <property type="molecule type" value="Genomic_DNA"/>
</dbReference>
<dbReference type="PANTHER" id="PTHR15591:SF14">
    <property type="entry name" value="AP-4 COMPLEX ACCESSORY SUBUNIT RUSC2"/>
    <property type="match status" value="1"/>
</dbReference>
<feature type="compositionally biased region" description="Polar residues" evidence="1">
    <location>
        <begin position="350"/>
        <end position="370"/>
    </location>
</feature>
<dbReference type="AlphaFoldDB" id="A0AAW0NB50"/>
<evidence type="ECO:0000313" key="3">
    <source>
        <dbReference type="EMBL" id="KAK7896287.1"/>
    </source>
</evidence>
<feature type="compositionally biased region" description="Basic and acidic residues" evidence="1">
    <location>
        <begin position="372"/>
        <end position="383"/>
    </location>
</feature>
<accession>A0AAW0NB50</accession>